<evidence type="ECO:0000256" key="1">
    <source>
        <dbReference type="SAM" id="Phobius"/>
    </source>
</evidence>
<name>A0A381N5B9_9ZZZZ</name>
<proteinExistence type="predicted"/>
<dbReference type="EMBL" id="UINC01000111">
    <property type="protein sequence ID" value="SUZ49264.1"/>
    <property type="molecule type" value="Genomic_DNA"/>
</dbReference>
<keyword evidence="1" id="KW-0472">Membrane</keyword>
<dbReference type="AlphaFoldDB" id="A0A381N5B9"/>
<sequence>MTVWDLVAVVVTACAIVTMAALLLVLFQLVSVLRELRSAADRLADDALPAVDVLRETVNHADIELQRLQGVIGTAEEVSENIRSAGRAATRIATTPAIKGRAILAGLRSGLGRLKRG</sequence>
<evidence type="ECO:0000313" key="2">
    <source>
        <dbReference type="EMBL" id="SUZ49264.1"/>
    </source>
</evidence>
<reference evidence="2" key="1">
    <citation type="submission" date="2018-05" db="EMBL/GenBank/DDBJ databases">
        <authorList>
            <person name="Lanie J.A."/>
            <person name="Ng W.-L."/>
            <person name="Kazmierczak K.M."/>
            <person name="Andrzejewski T.M."/>
            <person name="Davidsen T.M."/>
            <person name="Wayne K.J."/>
            <person name="Tettelin H."/>
            <person name="Glass J.I."/>
            <person name="Rusch D."/>
            <person name="Podicherti R."/>
            <person name="Tsui H.-C.T."/>
            <person name="Winkler M.E."/>
        </authorList>
    </citation>
    <scope>NUCLEOTIDE SEQUENCE</scope>
</reference>
<protein>
    <recommendedName>
        <fullName evidence="3">DUF948 domain-containing protein</fullName>
    </recommendedName>
</protein>
<feature type="transmembrane region" description="Helical" evidence="1">
    <location>
        <begin position="6"/>
        <end position="27"/>
    </location>
</feature>
<keyword evidence="1" id="KW-0812">Transmembrane</keyword>
<evidence type="ECO:0008006" key="3">
    <source>
        <dbReference type="Google" id="ProtNLM"/>
    </source>
</evidence>
<accession>A0A381N5B9</accession>
<gene>
    <name evidence="2" type="ORF">METZ01_LOCUS2118</name>
</gene>
<organism evidence="2">
    <name type="scientific">marine metagenome</name>
    <dbReference type="NCBI Taxonomy" id="408172"/>
    <lineage>
        <taxon>unclassified sequences</taxon>
        <taxon>metagenomes</taxon>
        <taxon>ecological metagenomes</taxon>
    </lineage>
</organism>
<keyword evidence="1" id="KW-1133">Transmembrane helix</keyword>